<reference evidence="12" key="3">
    <citation type="submission" date="2025-08" db="UniProtKB">
        <authorList>
            <consortium name="Ensembl"/>
        </authorList>
    </citation>
    <scope>IDENTIFICATION</scope>
</reference>
<dbReference type="PANTHER" id="PTHR13742:SF17">
    <property type="entry name" value="RE32990P-RELATED"/>
    <property type="match status" value="1"/>
</dbReference>
<evidence type="ECO:0000313" key="13">
    <source>
        <dbReference type="Proteomes" id="UP000008144"/>
    </source>
</evidence>
<evidence type="ECO:0000256" key="7">
    <source>
        <dbReference type="ARBA" id="ARBA00023306"/>
    </source>
</evidence>
<feature type="domain" description="Retinoblastoma-associated protein N-terminal" evidence="10">
    <location>
        <begin position="65"/>
        <end position="219"/>
    </location>
</feature>
<dbReference type="InterPro" id="IPR002720">
    <property type="entry name" value="RB_A"/>
</dbReference>
<dbReference type="CDD" id="cd20600">
    <property type="entry name" value="CYCLIN_RBL"/>
    <property type="match status" value="1"/>
</dbReference>
<evidence type="ECO:0000259" key="9">
    <source>
        <dbReference type="SMART" id="SM00385"/>
    </source>
</evidence>
<dbReference type="InterPro" id="IPR013763">
    <property type="entry name" value="Cyclin-like_dom"/>
</dbReference>
<organism evidence="12 13">
    <name type="scientific">Ciona intestinalis</name>
    <name type="common">Transparent sea squirt</name>
    <name type="synonym">Ascidia intestinalis</name>
    <dbReference type="NCBI Taxonomy" id="7719"/>
    <lineage>
        <taxon>Eukaryota</taxon>
        <taxon>Metazoa</taxon>
        <taxon>Chordata</taxon>
        <taxon>Tunicata</taxon>
        <taxon>Ascidiacea</taxon>
        <taxon>Phlebobranchia</taxon>
        <taxon>Cionidae</taxon>
        <taxon>Ciona</taxon>
    </lineage>
</organism>
<evidence type="ECO:0000259" key="10">
    <source>
        <dbReference type="SMART" id="SM01367"/>
    </source>
</evidence>
<dbReference type="SMART" id="SM00385">
    <property type="entry name" value="CYCLIN"/>
    <property type="match status" value="1"/>
</dbReference>
<comment type="similarity">
    <text evidence="2">Belongs to the retinoblastoma protein (RB) family.</text>
</comment>
<dbReference type="Proteomes" id="UP000008144">
    <property type="component" value="Chromosome 9"/>
</dbReference>
<evidence type="ECO:0000256" key="5">
    <source>
        <dbReference type="ARBA" id="ARBA00023163"/>
    </source>
</evidence>
<evidence type="ECO:0000256" key="1">
    <source>
        <dbReference type="ARBA" id="ARBA00004123"/>
    </source>
</evidence>
<proteinExistence type="inferred from homology"/>
<feature type="region of interest" description="Disordered" evidence="8">
    <location>
        <begin position="613"/>
        <end position="672"/>
    </location>
</feature>
<dbReference type="Pfam" id="PF11934">
    <property type="entry name" value="DUF3452"/>
    <property type="match status" value="1"/>
</dbReference>
<evidence type="ECO:0000313" key="12">
    <source>
        <dbReference type="Ensembl" id="ENSCINP00000009487.3"/>
    </source>
</evidence>
<dbReference type="EMBL" id="EAAA01002850">
    <property type="status" value="NOT_ANNOTATED_CDS"/>
    <property type="molecule type" value="Genomic_DNA"/>
</dbReference>
<keyword evidence="4" id="KW-0805">Transcription regulation</keyword>
<keyword evidence="13" id="KW-1185">Reference proteome</keyword>
<dbReference type="PANTHER" id="PTHR13742">
    <property type="entry name" value="RETINOBLASTOMA-ASSOCIATED PROTEIN RB -RELATED"/>
    <property type="match status" value="1"/>
</dbReference>
<dbReference type="InParanoid" id="F6WPA9"/>
<evidence type="ECO:0000259" key="11">
    <source>
        <dbReference type="SMART" id="SM01368"/>
    </source>
</evidence>
<dbReference type="Ensembl" id="ENSCINT00000009487.3">
    <property type="protein sequence ID" value="ENSCINP00000009487.3"/>
    <property type="gene ID" value="ENSCING00000004590.3"/>
</dbReference>
<keyword evidence="6" id="KW-0539">Nucleus</keyword>
<evidence type="ECO:0000256" key="6">
    <source>
        <dbReference type="ARBA" id="ARBA00023242"/>
    </source>
</evidence>
<dbReference type="Pfam" id="PF01857">
    <property type="entry name" value="RB_B"/>
    <property type="match status" value="1"/>
</dbReference>
<evidence type="ECO:0000256" key="4">
    <source>
        <dbReference type="ARBA" id="ARBA00023015"/>
    </source>
</evidence>
<feature type="domain" description="Retinoblastoma-associated protein A-box" evidence="11">
    <location>
        <begin position="403"/>
        <end position="597"/>
    </location>
</feature>
<evidence type="ECO:0000256" key="2">
    <source>
        <dbReference type="ARBA" id="ARBA00009475"/>
    </source>
</evidence>
<dbReference type="GO" id="GO:2000134">
    <property type="term" value="P:negative regulation of G1/S transition of mitotic cell cycle"/>
    <property type="evidence" value="ECO:0000318"/>
    <property type="project" value="GO_Central"/>
</dbReference>
<protein>
    <submittedName>
        <fullName evidence="12">Uncharacterized protein</fullName>
    </submittedName>
</protein>
<reference evidence="13" key="1">
    <citation type="journal article" date="2002" name="Science">
        <title>The draft genome of Ciona intestinalis: insights into chordate and vertebrate origins.</title>
        <authorList>
            <person name="Dehal P."/>
            <person name="Satou Y."/>
            <person name="Campbell R.K."/>
            <person name="Chapman J."/>
            <person name="Degnan B."/>
            <person name="De Tomaso A."/>
            <person name="Davidson B."/>
            <person name="Di Gregorio A."/>
            <person name="Gelpke M."/>
            <person name="Goodstein D.M."/>
            <person name="Harafuji N."/>
            <person name="Hastings K.E."/>
            <person name="Ho I."/>
            <person name="Hotta K."/>
            <person name="Huang W."/>
            <person name="Kawashima T."/>
            <person name="Lemaire P."/>
            <person name="Martinez D."/>
            <person name="Meinertzhagen I.A."/>
            <person name="Necula S."/>
            <person name="Nonaka M."/>
            <person name="Putnam N."/>
            <person name="Rash S."/>
            <person name="Saiga H."/>
            <person name="Satake M."/>
            <person name="Terry A."/>
            <person name="Yamada L."/>
            <person name="Wang H.G."/>
            <person name="Awazu S."/>
            <person name="Azumi K."/>
            <person name="Boore J."/>
            <person name="Branno M."/>
            <person name="Chin-Bow S."/>
            <person name="DeSantis R."/>
            <person name="Doyle S."/>
            <person name="Francino P."/>
            <person name="Keys D.N."/>
            <person name="Haga S."/>
            <person name="Hayashi H."/>
            <person name="Hino K."/>
            <person name="Imai K.S."/>
            <person name="Inaba K."/>
            <person name="Kano S."/>
            <person name="Kobayashi K."/>
            <person name="Kobayashi M."/>
            <person name="Lee B.I."/>
            <person name="Makabe K.W."/>
            <person name="Manohar C."/>
            <person name="Matassi G."/>
            <person name="Medina M."/>
            <person name="Mochizuki Y."/>
            <person name="Mount S."/>
            <person name="Morishita T."/>
            <person name="Miura S."/>
            <person name="Nakayama A."/>
            <person name="Nishizaka S."/>
            <person name="Nomoto H."/>
            <person name="Ohta F."/>
            <person name="Oishi K."/>
            <person name="Rigoutsos I."/>
            <person name="Sano M."/>
            <person name="Sasaki A."/>
            <person name="Sasakura Y."/>
            <person name="Shoguchi E."/>
            <person name="Shin-i T."/>
            <person name="Spagnuolo A."/>
            <person name="Stainier D."/>
            <person name="Suzuki M.M."/>
            <person name="Tassy O."/>
            <person name="Takatori N."/>
            <person name="Tokuoka M."/>
            <person name="Yagi K."/>
            <person name="Yoshizaki F."/>
            <person name="Wada S."/>
            <person name="Zhang C."/>
            <person name="Hyatt P.D."/>
            <person name="Larimer F."/>
            <person name="Detter C."/>
            <person name="Doggett N."/>
            <person name="Glavina T."/>
            <person name="Hawkins T."/>
            <person name="Richardson P."/>
            <person name="Lucas S."/>
            <person name="Kohara Y."/>
            <person name="Levine M."/>
            <person name="Satoh N."/>
            <person name="Rokhsar D.S."/>
        </authorList>
    </citation>
    <scope>NUCLEOTIDE SEQUENCE [LARGE SCALE GENOMIC DNA]</scope>
</reference>
<dbReference type="InterPro" id="IPR028309">
    <property type="entry name" value="RB_fam"/>
</dbReference>
<dbReference type="STRING" id="7719.ENSCINP00000009487"/>
<dbReference type="SMART" id="SM01368">
    <property type="entry name" value="RB_A"/>
    <property type="match status" value="1"/>
</dbReference>
<sequence length="1101" mass="124888">MSSGDESDEDEQRFRDLCLAVNMDKPTMESAWRSYENAKENYTLEGDCLHWLTCTLYSACRTNLSSVKTIAGKTAPSNCISLTKLLREAKLSFISFLKKMDKWLQMNQNDPLSSHVSALERSFHVSTVVFKKYQVVFKYVFLDPDDSKYQRPVRGSAKNPSRPRRNRQYRKLVCNPHDVFNFCWTLFVHARATEFRSISDEIVLSYQLLLSAINLCYNNALNCSVDHRAQLLNPKFPGLPADWSTRTEPLTQNQDIIALLVEQQPGTGQLDEKFLIETRVVNVHNWGKHVNSLLESEGLGLSGEQNSLFSPQNFETNSSAISKLYEEYVITEGDFDERVFLHDEVDSELGTPIKCPPPAQTNLKQEVAEHLAKTNSMVQKTPLTNREYLHGKGHNSSLNGSLTPVSSTCHDVMKLKKLLQSKTDGPSEKLAAIFRECTEDPSEEVKKRTDRLREIIKKKYMERGGKACCILTAIAEQRATMATVLYYHILEGSMIQEKKRLNGKSDLSELLKRDDFHTLLFACCVEIVLCSYKAERMFPWILSALDLSPYYFYKVIELVIRAEDGLWGPCIKHLNHIEEQILESLAWKSDSTLWQVLGNGESPAPLCEEVNHSQHIEPSSADKSTGSPPTHPRVKAVSEGEIGNLRKFGKTEPGTARDRFSSPSPGSAKRRLFVKDHLSSTPGTLTPELLFSMVAVLVKILEGYNVRVCQLSKQTKTFMFSLFKILLNQQKVVSMDVPNSPGAKTYVVQQTSPETKSKTFLSFALKFCAIFRATLLKCSYTNGCKLIVINLLNAIYTLGGKPITVVSVANHADNVKPRKTGSLALFFRKVYHLASVRLRHLCEQLVIPPDLRAKIWTCFEYSVSKHAYSLMRDRHIDQMLMCAVYVIAKITQHDHSFQEIMRCYRSQPQATSNVYRNVLIHRSSSPRLIPAQPPSRSMRSNSTIPRSDPSSPLPGSTGGGDGERDDLIQFYNKVYVPVMREYVKKFNSGDVSHLEVPLSPMPRPRILPQSPRKVTDNIYISPLKNPSLLMATNTDRHLDYNFHRSPAKRLRDINSMMQRHAPTLNGKRTLEFSKDEDGSEPKRANVSRRVQLMQRERSLPN</sequence>
<evidence type="ECO:0000256" key="3">
    <source>
        <dbReference type="ARBA" id="ARBA00022491"/>
    </source>
</evidence>
<comment type="subcellular location">
    <subcellularLocation>
        <location evidence="1">Nucleus</location>
    </subcellularLocation>
</comment>
<evidence type="ECO:0000256" key="8">
    <source>
        <dbReference type="SAM" id="MobiDB-lite"/>
    </source>
</evidence>
<keyword evidence="7" id="KW-0131">Cell cycle</keyword>
<dbReference type="InterPro" id="IPR002719">
    <property type="entry name" value="RB_B"/>
</dbReference>
<dbReference type="GO" id="GO:0030154">
    <property type="term" value="P:cell differentiation"/>
    <property type="evidence" value="ECO:0000318"/>
    <property type="project" value="GO_Central"/>
</dbReference>
<reference evidence="12" key="2">
    <citation type="journal article" date="2008" name="Genome Biol.">
        <title>Improved genome assembly and evidence-based global gene model set for the chordate Ciona intestinalis: new insight into intron and operon populations.</title>
        <authorList>
            <person name="Satou Y."/>
            <person name="Mineta K."/>
            <person name="Ogasawara M."/>
            <person name="Sasakura Y."/>
            <person name="Shoguchi E."/>
            <person name="Ueno K."/>
            <person name="Yamada L."/>
            <person name="Matsumoto J."/>
            <person name="Wasserscheid J."/>
            <person name="Dewar K."/>
            <person name="Wiley G.B."/>
            <person name="Macmil S.L."/>
            <person name="Roe B.A."/>
            <person name="Zeller R.W."/>
            <person name="Hastings K.E."/>
            <person name="Lemaire P."/>
            <person name="Lindquist E."/>
            <person name="Endo T."/>
            <person name="Hotta K."/>
            <person name="Inaba K."/>
        </authorList>
    </citation>
    <scope>NUCLEOTIDE SEQUENCE [LARGE SCALE GENOMIC DNA]</scope>
    <source>
        <strain evidence="12">wild type</strain>
    </source>
</reference>
<feature type="domain" description="Cyclin-like" evidence="9">
    <location>
        <begin position="836"/>
        <end position="976"/>
    </location>
</feature>
<dbReference type="OMA" id="VYCQSTQ"/>
<feature type="region of interest" description="Disordered" evidence="8">
    <location>
        <begin position="926"/>
        <end position="964"/>
    </location>
</feature>
<dbReference type="AlphaFoldDB" id="F6WPA9"/>
<dbReference type="InterPro" id="IPR024599">
    <property type="entry name" value="RB_N"/>
</dbReference>
<dbReference type="GeneTree" id="ENSGT00950000183202"/>
<feature type="compositionally biased region" description="Polar residues" evidence="8">
    <location>
        <begin position="934"/>
        <end position="945"/>
    </location>
</feature>
<keyword evidence="3" id="KW-0678">Repressor</keyword>
<dbReference type="GO" id="GO:0005667">
    <property type="term" value="C:transcription regulator complex"/>
    <property type="evidence" value="ECO:0000318"/>
    <property type="project" value="GO_Central"/>
</dbReference>
<dbReference type="GO" id="GO:0005634">
    <property type="term" value="C:nucleus"/>
    <property type="evidence" value="ECO:0007669"/>
    <property type="project" value="UniProtKB-SubCell"/>
</dbReference>
<dbReference type="GO" id="GO:0006357">
    <property type="term" value="P:regulation of transcription by RNA polymerase II"/>
    <property type="evidence" value="ECO:0007669"/>
    <property type="project" value="InterPro"/>
</dbReference>
<dbReference type="GO" id="GO:0000785">
    <property type="term" value="C:chromatin"/>
    <property type="evidence" value="ECO:0000318"/>
    <property type="project" value="GO_Central"/>
</dbReference>
<dbReference type="InterPro" id="IPR036915">
    <property type="entry name" value="Cyclin-like_sf"/>
</dbReference>
<dbReference type="FunFam" id="1.10.472.140:FF:000006">
    <property type="entry name" value="Cell cycle regulator p107, putative"/>
    <property type="match status" value="1"/>
</dbReference>
<reference evidence="12" key="4">
    <citation type="submission" date="2025-09" db="UniProtKB">
        <authorList>
            <consortium name="Ensembl"/>
        </authorList>
    </citation>
    <scope>IDENTIFICATION</scope>
</reference>
<feature type="region of interest" description="Disordered" evidence="8">
    <location>
        <begin position="1060"/>
        <end position="1086"/>
    </location>
</feature>
<dbReference type="Pfam" id="PF01858">
    <property type="entry name" value="RB_A"/>
    <property type="match status" value="1"/>
</dbReference>
<feature type="compositionally biased region" description="Basic and acidic residues" evidence="8">
    <location>
        <begin position="1068"/>
        <end position="1083"/>
    </location>
</feature>
<name>F6WPA9_CIOIN</name>
<dbReference type="SMART" id="SM01367">
    <property type="entry name" value="DUF3452"/>
    <property type="match status" value="1"/>
</dbReference>
<accession>F6WPA9</accession>
<dbReference type="Gene3D" id="1.10.472.10">
    <property type="entry name" value="Cyclin-like"/>
    <property type="match status" value="3"/>
</dbReference>
<dbReference type="SUPFAM" id="SSF47954">
    <property type="entry name" value="Cyclin-like"/>
    <property type="match status" value="2"/>
</dbReference>
<dbReference type="Gene3D" id="1.10.472.140">
    <property type="match status" value="1"/>
</dbReference>
<dbReference type="GO" id="GO:0000977">
    <property type="term" value="F:RNA polymerase II transcription regulatory region sequence-specific DNA binding"/>
    <property type="evidence" value="ECO:0000318"/>
    <property type="project" value="GO_Central"/>
</dbReference>
<dbReference type="FunCoup" id="F6WPA9">
    <property type="interactions" value="637"/>
</dbReference>
<keyword evidence="5" id="KW-0804">Transcription</keyword>